<dbReference type="FunFam" id="1.10.150.60:FF:000004">
    <property type="entry name" value="AT-rich interactive domain-containing protein 5B"/>
    <property type="match status" value="1"/>
</dbReference>
<evidence type="ECO:0000256" key="2">
    <source>
        <dbReference type="ARBA" id="ARBA00023015"/>
    </source>
</evidence>
<feature type="domain" description="ARID" evidence="8">
    <location>
        <begin position="66"/>
        <end position="148"/>
    </location>
</feature>
<feature type="region of interest" description="Disordered" evidence="7">
    <location>
        <begin position="1"/>
        <end position="66"/>
    </location>
</feature>
<name>A0A3B4AHA1_9GOBI</name>
<dbReference type="Proteomes" id="UP000261520">
    <property type="component" value="Unplaced"/>
</dbReference>
<dbReference type="SMART" id="SM01014">
    <property type="entry name" value="ARID"/>
    <property type="match status" value="1"/>
</dbReference>
<dbReference type="AlphaFoldDB" id="A0A3B4AHA1"/>
<organism evidence="9 10">
    <name type="scientific">Periophthalmus magnuspinnatus</name>
    <dbReference type="NCBI Taxonomy" id="409849"/>
    <lineage>
        <taxon>Eukaryota</taxon>
        <taxon>Metazoa</taxon>
        <taxon>Chordata</taxon>
        <taxon>Craniata</taxon>
        <taxon>Vertebrata</taxon>
        <taxon>Euteleostomi</taxon>
        <taxon>Actinopterygii</taxon>
        <taxon>Neopterygii</taxon>
        <taxon>Teleostei</taxon>
        <taxon>Neoteleostei</taxon>
        <taxon>Acanthomorphata</taxon>
        <taxon>Gobiaria</taxon>
        <taxon>Gobiiformes</taxon>
        <taxon>Gobioidei</taxon>
        <taxon>Gobiidae</taxon>
        <taxon>Oxudercinae</taxon>
        <taxon>Periophthalmus</taxon>
    </lineage>
</organism>
<feature type="compositionally biased region" description="Basic and acidic residues" evidence="7">
    <location>
        <begin position="53"/>
        <end position="66"/>
    </location>
</feature>
<sequence length="148" mass="16711">PAPNLKGRPRKKKLSVSQRRDSQSQGQGQGSSGSSGSCQGSTVASVQDPSTAENKRREEELSEEGRAEEQAFLVELYKYMKERDTPIERIPFLGFKQINLWTMFQAAQKLGGYELITVRRQWKHVYDELGGNPSSTSAATCTRRHYER</sequence>
<keyword evidence="3" id="KW-0238">DNA-binding</keyword>
<evidence type="ECO:0000256" key="1">
    <source>
        <dbReference type="ARBA" id="ARBA00004123"/>
    </source>
</evidence>
<dbReference type="Ensembl" id="ENSPMGT00000017127.1">
    <property type="protein sequence ID" value="ENSPMGP00000016055.1"/>
    <property type="gene ID" value="ENSPMGG00000013173.1"/>
</dbReference>
<reference evidence="9" key="2">
    <citation type="submission" date="2025-09" db="UniProtKB">
        <authorList>
            <consortium name="Ensembl"/>
        </authorList>
    </citation>
    <scope>IDENTIFICATION</scope>
</reference>
<proteinExistence type="predicted"/>
<dbReference type="PANTHER" id="PTHR13964">
    <property type="entry name" value="RBP-RELATED"/>
    <property type="match status" value="1"/>
</dbReference>
<dbReference type="SMART" id="SM00501">
    <property type="entry name" value="BRIGHT"/>
    <property type="match status" value="1"/>
</dbReference>
<evidence type="ECO:0000256" key="3">
    <source>
        <dbReference type="ARBA" id="ARBA00023125"/>
    </source>
</evidence>
<keyword evidence="10" id="KW-1185">Reference proteome</keyword>
<evidence type="ECO:0000313" key="10">
    <source>
        <dbReference type="Proteomes" id="UP000261520"/>
    </source>
</evidence>
<evidence type="ECO:0000313" key="9">
    <source>
        <dbReference type="Ensembl" id="ENSPMGP00000016055.1"/>
    </source>
</evidence>
<keyword evidence="4" id="KW-0010">Activator</keyword>
<comment type="subcellular location">
    <subcellularLocation>
        <location evidence="1">Nucleus</location>
    </subcellularLocation>
</comment>
<dbReference type="GO" id="GO:0005634">
    <property type="term" value="C:nucleus"/>
    <property type="evidence" value="ECO:0007669"/>
    <property type="project" value="UniProtKB-SubCell"/>
</dbReference>
<dbReference type="SUPFAM" id="SSF46774">
    <property type="entry name" value="ARID-like"/>
    <property type="match status" value="1"/>
</dbReference>
<dbReference type="GO" id="GO:0000976">
    <property type="term" value="F:transcription cis-regulatory region binding"/>
    <property type="evidence" value="ECO:0007669"/>
    <property type="project" value="TreeGrafter"/>
</dbReference>
<dbReference type="InterPro" id="IPR001606">
    <property type="entry name" value="ARID_dom"/>
</dbReference>
<evidence type="ECO:0000256" key="4">
    <source>
        <dbReference type="ARBA" id="ARBA00023159"/>
    </source>
</evidence>
<evidence type="ECO:0000256" key="6">
    <source>
        <dbReference type="ARBA" id="ARBA00023242"/>
    </source>
</evidence>
<dbReference type="InterPro" id="IPR036431">
    <property type="entry name" value="ARID_dom_sf"/>
</dbReference>
<keyword evidence="6" id="KW-0539">Nucleus</keyword>
<dbReference type="Pfam" id="PF01388">
    <property type="entry name" value="ARID"/>
    <property type="match status" value="1"/>
</dbReference>
<protein>
    <recommendedName>
        <fullName evidence="8">ARID domain-containing protein</fullName>
    </recommendedName>
</protein>
<keyword evidence="5" id="KW-0804">Transcription</keyword>
<dbReference type="PANTHER" id="PTHR13964:SF37">
    <property type="entry name" value="AT-RICH INTERACTIVE DOMAIN-CONTAINING PROTEIN 5B"/>
    <property type="match status" value="1"/>
</dbReference>
<reference evidence="9" key="1">
    <citation type="submission" date="2025-08" db="UniProtKB">
        <authorList>
            <consortium name="Ensembl"/>
        </authorList>
    </citation>
    <scope>IDENTIFICATION</scope>
</reference>
<evidence type="ECO:0000256" key="7">
    <source>
        <dbReference type="SAM" id="MobiDB-lite"/>
    </source>
</evidence>
<keyword evidence="2" id="KW-0805">Transcription regulation</keyword>
<accession>A0A3B4AHA1</accession>
<feature type="compositionally biased region" description="Polar residues" evidence="7">
    <location>
        <begin position="42"/>
        <end position="51"/>
    </location>
</feature>
<dbReference type="GO" id="GO:0006357">
    <property type="term" value="P:regulation of transcription by RNA polymerase II"/>
    <property type="evidence" value="ECO:0007669"/>
    <property type="project" value="TreeGrafter"/>
</dbReference>
<dbReference type="InterPro" id="IPR051232">
    <property type="entry name" value="ARID/SWI1_ChromRemod"/>
</dbReference>
<evidence type="ECO:0000259" key="8">
    <source>
        <dbReference type="PROSITE" id="PS51011"/>
    </source>
</evidence>
<dbReference type="PROSITE" id="PS51011">
    <property type="entry name" value="ARID"/>
    <property type="match status" value="1"/>
</dbReference>
<dbReference type="Gene3D" id="1.10.150.60">
    <property type="entry name" value="ARID DNA-binding domain"/>
    <property type="match status" value="1"/>
</dbReference>
<evidence type="ECO:0000256" key="5">
    <source>
        <dbReference type="ARBA" id="ARBA00023163"/>
    </source>
</evidence>
<dbReference type="CDD" id="cd16869">
    <property type="entry name" value="ARID_ARID5"/>
    <property type="match status" value="1"/>
</dbReference>